<dbReference type="RefSeq" id="WP_193690620.1">
    <property type="nucleotide sequence ID" value="NZ_CP063233.1"/>
</dbReference>
<organism evidence="1 2">
    <name type="scientific">Pseudomonas fluorescens</name>
    <dbReference type="NCBI Taxonomy" id="294"/>
    <lineage>
        <taxon>Bacteria</taxon>
        <taxon>Pseudomonadati</taxon>
        <taxon>Pseudomonadota</taxon>
        <taxon>Gammaproteobacteria</taxon>
        <taxon>Pseudomonadales</taxon>
        <taxon>Pseudomonadaceae</taxon>
        <taxon>Pseudomonas</taxon>
    </lineage>
</organism>
<evidence type="ECO:0000313" key="2">
    <source>
        <dbReference type="Proteomes" id="UP000593833"/>
    </source>
</evidence>
<dbReference type="EMBL" id="CP063233">
    <property type="protein sequence ID" value="QOU08035.1"/>
    <property type="molecule type" value="Genomic_DNA"/>
</dbReference>
<sequence>MSGYFRSATIWGLGDVLSTIANVPGYTLQQANPFQPPERTHMIITPSGDQIHLVKNPADHEHARTSNVINQDARNEFVPFQNDELVRFANAAHSLNVTPDEPIIRVTVHASEHDLQTL</sequence>
<gene>
    <name evidence="1" type="ORF">IM720_15340</name>
</gene>
<name>A0A7M2JEF5_PSEFL</name>
<reference evidence="1 2" key="1">
    <citation type="submission" date="2020-10" db="EMBL/GenBank/DDBJ databases">
        <title>Complete genome sequence of a novel Pseudomonas fluorescens strain isolated from the flower of kumarahou (Pomaderris kumeraho).</title>
        <authorList>
            <person name="Summers M.C."/>
            <person name="Nowak V."/>
            <person name="Fairhurst M.J."/>
            <person name="Owen J.G."/>
            <person name="Gerth M.L."/>
            <person name="Patrick W.M."/>
        </authorList>
    </citation>
    <scope>NUCLEOTIDE SEQUENCE [LARGE SCALE GENOMIC DNA]</scope>
    <source>
        <strain evidence="1 2">KF1</strain>
    </source>
</reference>
<accession>A0A7M2JEF5</accession>
<dbReference type="AlphaFoldDB" id="A0A7M2JEF5"/>
<dbReference type="Proteomes" id="UP000593833">
    <property type="component" value="Chromosome"/>
</dbReference>
<proteinExistence type="predicted"/>
<evidence type="ECO:0000313" key="1">
    <source>
        <dbReference type="EMBL" id="QOU08035.1"/>
    </source>
</evidence>
<protein>
    <submittedName>
        <fullName evidence="1">Uncharacterized protein</fullName>
    </submittedName>
</protein>